<dbReference type="PROSITE" id="PS51186">
    <property type="entry name" value="GNAT"/>
    <property type="match status" value="1"/>
</dbReference>
<keyword evidence="3" id="KW-1185">Reference proteome</keyword>
<dbReference type="AlphaFoldDB" id="A0A4P9XKM1"/>
<proteinExistence type="predicted"/>
<protein>
    <recommendedName>
        <fullName evidence="1">N-acetyltransferase domain-containing protein</fullName>
    </recommendedName>
</protein>
<organism evidence="2 3">
    <name type="scientific">Thamnocephalis sphaerospora</name>
    <dbReference type="NCBI Taxonomy" id="78915"/>
    <lineage>
        <taxon>Eukaryota</taxon>
        <taxon>Fungi</taxon>
        <taxon>Fungi incertae sedis</taxon>
        <taxon>Zoopagomycota</taxon>
        <taxon>Zoopagomycotina</taxon>
        <taxon>Zoopagomycetes</taxon>
        <taxon>Zoopagales</taxon>
        <taxon>Sigmoideomycetaceae</taxon>
        <taxon>Thamnocephalis</taxon>
    </lineage>
</organism>
<dbReference type="EMBL" id="KZ992911">
    <property type="protein sequence ID" value="RKP06306.1"/>
    <property type="molecule type" value="Genomic_DNA"/>
</dbReference>
<gene>
    <name evidence="2" type="ORF">THASP1DRAFT_18636</name>
</gene>
<dbReference type="InterPro" id="IPR000182">
    <property type="entry name" value="GNAT_dom"/>
</dbReference>
<name>A0A4P9XKM1_9FUNG</name>
<dbReference type="Gene3D" id="3.40.630.30">
    <property type="match status" value="1"/>
</dbReference>
<dbReference type="Proteomes" id="UP000271241">
    <property type="component" value="Unassembled WGS sequence"/>
</dbReference>
<feature type="domain" description="N-acetyltransferase" evidence="1">
    <location>
        <begin position="30"/>
        <end position="169"/>
    </location>
</feature>
<dbReference type="STRING" id="78915.A0A4P9XKM1"/>
<sequence length="169" mass="19165">MHHASRRPLAEAYVCRRVPGDGDPYQPGSIDFCYFQRQHLEQVNQLLGRLLWPGIDMAEALLYPDFSVVALYKRIVVGCAFMTPEAYVTYIGVAPDWEGSELTSGNTAAVLQQAAGKDVTLHVSANNPAMILYQRFGFKPEEFIINFYDKYLPEGSRQCKNAFLVRLRR</sequence>
<evidence type="ECO:0000259" key="1">
    <source>
        <dbReference type="PROSITE" id="PS51186"/>
    </source>
</evidence>
<accession>A0A4P9XKM1</accession>
<dbReference type="InterPro" id="IPR016181">
    <property type="entry name" value="Acyl_CoA_acyltransferase"/>
</dbReference>
<evidence type="ECO:0000313" key="3">
    <source>
        <dbReference type="Proteomes" id="UP000271241"/>
    </source>
</evidence>
<dbReference type="GO" id="GO:0016747">
    <property type="term" value="F:acyltransferase activity, transferring groups other than amino-acyl groups"/>
    <property type="evidence" value="ECO:0007669"/>
    <property type="project" value="InterPro"/>
</dbReference>
<dbReference type="OrthoDB" id="4080456at2759"/>
<dbReference type="SUPFAM" id="SSF55729">
    <property type="entry name" value="Acyl-CoA N-acyltransferases (Nat)"/>
    <property type="match status" value="1"/>
</dbReference>
<evidence type="ECO:0000313" key="2">
    <source>
        <dbReference type="EMBL" id="RKP06306.1"/>
    </source>
</evidence>
<reference evidence="3" key="1">
    <citation type="journal article" date="2018" name="Nat. Microbiol.">
        <title>Leveraging single-cell genomics to expand the fungal tree of life.</title>
        <authorList>
            <person name="Ahrendt S.R."/>
            <person name="Quandt C.A."/>
            <person name="Ciobanu D."/>
            <person name="Clum A."/>
            <person name="Salamov A."/>
            <person name="Andreopoulos B."/>
            <person name="Cheng J.F."/>
            <person name="Woyke T."/>
            <person name="Pelin A."/>
            <person name="Henrissat B."/>
            <person name="Reynolds N.K."/>
            <person name="Benny G.L."/>
            <person name="Smith M.E."/>
            <person name="James T.Y."/>
            <person name="Grigoriev I.V."/>
        </authorList>
    </citation>
    <scope>NUCLEOTIDE SEQUENCE [LARGE SCALE GENOMIC DNA]</scope>
    <source>
        <strain evidence="3">RSA 1356</strain>
    </source>
</reference>